<proteinExistence type="predicted"/>
<protein>
    <submittedName>
        <fullName evidence="1">Uncharacterized protein</fullName>
    </submittedName>
</protein>
<keyword evidence="2" id="KW-1185">Reference proteome</keyword>
<dbReference type="EMBL" id="JAUSTP010000009">
    <property type="protein sequence ID" value="MDQ0189607.1"/>
    <property type="molecule type" value="Genomic_DNA"/>
</dbReference>
<comment type="caution">
    <text evidence="1">The sequence shown here is derived from an EMBL/GenBank/DDBJ whole genome shotgun (WGS) entry which is preliminary data.</text>
</comment>
<evidence type="ECO:0000313" key="2">
    <source>
        <dbReference type="Proteomes" id="UP001232973"/>
    </source>
</evidence>
<accession>A0ABT9XH20</accession>
<dbReference type="Proteomes" id="UP001232973">
    <property type="component" value="Unassembled WGS sequence"/>
</dbReference>
<name>A0ABT9XH20_9BACL</name>
<organism evidence="1 2">
    <name type="scientific">Alicyclobacillus cycloheptanicus</name>
    <dbReference type="NCBI Taxonomy" id="1457"/>
    <lineage>
        <taxon>Bacteria</taxon>
        <taxon>Bacillati</taxon>
        <taxon>Bacillota</taxon>
        <taxon>Bacilli</taxon>
        <taxon>Bacillales</taxon>
        <taxon>Alicyclobacillaceae</taxon>
        <taxon>Alicyclobacillus</taxon>
    </lineage>
</organism>
<reference evidence="1 2" key="1">
    <citation type="submission" date="2023-07" db="EMBL/GenBank/DDBJ databases">
        <title>Genomic Encyclopedia of Type Strains, Phase IV (KMG-IV): sequencing the most valuable type-strain genomes for metagenomic binning, comparative biology and taxonomic classification.</title>
        <authorList>
            <person name="Goeker M."/>
        </authorList>
    </citation>
    <scope>NUCLEOTIDE SEQUENCE [LARGE SCALE GENOMIC DNA]</scope>
    <source>
        <strain evidence="1 2">DSM 4006</strain>
    </source>
</reference>
<sequence length="101" mass="10485">MPSERVGSAGGLGFGFDAAGAEVAAVGWFGGAAALAVAAEAGGDARGWALPQPAMSHADAIVQTSTRTKRIGHLRLSRELLHHHPIHHMTDLVVVRTGERN</sequence>
<dbReference type="RefSeq" id="WP_410028513.1">
    <property type="nucleotide sequence ID" value="NZ_JAUANV010000008.1"/>
</dbReference>
<evidence type="ECO:0000313" key="1">
    <source>
        <dbReference type="EMBL" id="MDQ0189607.1"/>
    </source>
</evidence>
<gene>
    <name evidence="1" type="ORF">J2S03_001452</name>
</gene>